<dbReference type="OrthoDB" id="5545019at2759"/>
<dbReference type="PANTHER" id="PTHR44889:SF1">
    <property type="entry name" value="INACTIVE HYDROXYSTEROID DEHYDROGENASE-LIKE PROTEIN 1"/>
    <property type="match status" value="1"/>
</dbReference>
<keyword evidence="8" id="KW-1185">Reference proteome</keyword>
<keyword evidence="4" id="KW-0496">Mitochondrion</keyword>
<keyword evidence="3" id="KW-0560">Oxidoreductase</keyword>
<evidence type="ECO:0000256" key="2">
    <source>
        <dbReference type="ARBA" id="ARBA00022857"/>
    </source>
</evidence>
<dbReference type="InterPro" id="IPR052149">
    <property type="entry name" value="17-beta-HSD3-like"/>
</dbReference>
<evidence type="ECO:0000256" key="4">
    <source>
        <dbReference type="ARBA" id="ARBA00023128"/>
    </source>
</evidence>
<dbReference type="Gene3D" id="3.40.50.720">
    <property type="entry name" value="NAD(P)-binding Rossmann-like Domain"/>
    <property type="match status" value="1"/>
</dbReference>
<dbReference type="EMBL" id="JADBJN010000002">
    <property type="protein sequence ID" value="KAG5674671.1"/>
    <property type="molecule type" value="Genomic_DNA"/>
</dbReference>
<dbReference type="Proteomes" id="UP001107558">
    <property type="component" value="Chromosome 2"/>
</dbReference>
<keyword evidence="2" id="KW-0521">NADP</keyword>
<dbReference type="CDD" id="cd05356">
    <property type="entry name" value="17beta-HSD1_like_SDR_c"/>
    <property type="match status" value="1"/>
</dbReference>
<reference evidence="7" key="1">
    <citation type="submission" date="2021-03" db="EMBL/GenBank/DDBJ databases">
        <title>Chromosome level genome of the anhydrobiotic midge Polypedilum vanderplanki.</title>
        <authorList>
            <person name="Yoshida Y."/>
            <person name="Kikawada T."/>
            <person name="Gusev O."/>
        </authorList>
    </citation>
    <scope>NUCLEOTIDE SEQUENCE</scope>
    <source>
        <strain evidence="7">NIAS01</strain>
        <tissue evidence="7">Whole body or cell culture</tissue>
    </source>
</reference>
<comment type="caution">
    <text evidence="7">The sequence shown here is derived from an EMBL/GenBank/DDBJ whole genome shotgun (WGS) entry which is preliminary data.</text>
</comment>
<keyword evidence="6" id="KW-0812">Transmembrane</keyword>
<evidence type="ECO:0000313" key="7">
    <source>
        <dbReference type="EMBL" id="KAG5674671.1"/>
    </source>
</evidence>
<dbReference type="GO" id="GO:0016491">
    <property type="term" value="F:oxidoreductase activity"/>
    <property type="evidence" value="ECO:0007669"/>
    <property type="project" value="UniProtKB-KW"/>
</dbReference>
<protein>
    <submittedName>
        <fullName evidence="7">Uncharacterized protein</fullName>
    </submittedName>
</protein>
<keyword evidence="6" id="KW-0472">Membrane</keyword>
<dbReference type="InterPro" id="IPR036291">
    <property type="entry name" value="NAD(P)-bd_dom_sf"/>
</dbReference>
<dbReference type="AlphaFoldDB" id="A0A9J6BXS1"/>
<accession>A0A9J6BXS1</accession>
<sequence length="280" mass="31908">MSLDFERKSFSEKYGEWAVITGSSDGIGKQYAKELAKKGMKIVLISNVEKDLIKVKEEIEQEHSVEVKYIFADFSKGKEVYEELKKELLSLDIGILINNVGIFHEYPNYFDLISEDLIWKLLEINVKATTMMSRMIIPQMKSKKRGLIINISSVIATCPMPLATIYSASKLYVHFFTLALRKELEKYGVQVQLISPSLVATKINSFSKFLETKSFIIPDAETFAKNAVFTFGKTSQTTGYWKHALLAAFCKLGSQAMNTFCFHEVGKIVREEYLRNKKTS</sequence>
<dbReference type="PRINTS" id="PR00080">
    <property type="entry name" value="SDRFAMILY"/>
</dbReference>
<evidence type="ECO:0000256" key="5">
    <source>
        <dbReference type="ARBA" id="ARBA00038261"/>
    </source>
</evidence>
<gene>
    <name evidence="7" type="ORF">PVAND_004624</name>
</gene>
<dbReference type="PROSITE" id="PS00061">
    <property type="entry name" value="ADH_SHORT"/>
    <property type="match status" value="1"/>
</dbReference>
<organism evidence="7 8">
    <name type="scientific">Polypedilum vanderplanki</name>
    <name type="common">Sleeping chironomid midge</name>
    <dbReference type="NCBI Taxonomy" id="319348"/>
    <lineage>
        <taxon>Eukaryota</taxon>
        <taxon>Metazoa</taxon>
        <taxon>Ecdysozoa</taxon>
        <taxon>Arthropoda</taxon>
        <taxon>Hexapoda</taxon>
        <taxon>Insecta</taxon>
        <taxon>Pterygota</taxon>
        <taxon>Neoptera</taxon>
        <taxon>Endopterygota</taxon>
        <taxon>Diptera</taxon>
        <taxon>Nematocera</taxon>
        <taxon>Chironomoidea</taxon>
        <taxon>Chironomidae</taxon>
        <taxon>Chironominae</taxon>
        <taxon>Polypedilum</taxon>
        <taxon>Polypedilum</taxon>
    </lineage>
</organism>
<keyword evidence="6" id="KW-1133">Transmembrane helix</keyword>
<comment type="similarity">
    <text evidence="5">Belongs to the short-chain dehydrogenases/reductases (SDR) family. 17-beta-HSD 3 subfamily.</text>
</comment>
<dbReference type="SUPFAM" id="SSF51735">
    <property type="entry name" value="NAD(P)-binding Rossmann-fold domains"/>
    <property type="match status" value="1"/>
</dbReference>
<dbReference type="Pfam" id="PF00106">
    <property type="entry name" value="adh_short"/>
    <property type="match status" value="1"/>
</dbReference>
<dbReference type="InterPro" id="IPR020904">
    <property type="entry name" value="Sc_DH/Rdtase_CS"/>
</dbReference>
<dbReference type="PIRSF" id="PIRSF000126">
    <property type="entry name" value="11-beta-HSD1"/>
    <property type="match status" value="1"/>
</dbReference>
<evidence type="ECO:0000313" key="8">
    <source>
        <dbReference type="Proteomes" id="UP001107558"/>
    </source>
</evidence>
<dbReference type="FunFam" id="3.40.50.720:FF:000137">
    <property type="entry name" value="Hydroxysteroid (17-beta) dehydrogenase 3"/>
    <property type="match status" value="1"/>
</dbReference>
<evidence type="ECO:0000256" key="3">
    <source>
        <dbReference type="ARBA" id="ARBA00023002"/>
    </source>
</evidence>
<dbReference type="InterPro" id="IPR002347">
    <property type="entry name" value="SDR_fam"/>
</dbReference>
<evidence type="ECO:0000256" key="6">
    <source>
        <dbReference type="SAM" id="Phobius"/>
    </source>
</evidence>
<feature type="transmembrane region" description="Helical" evidence="6">
    <location>
        <begin position="147"/>
        <end position="168"/>
    </location>
</feature>
<dbReference type="PRINTS" id="PR00081">
    <property type="entry name" value="GDHRDH"/>
</dbReference>
<proteinExistence type="inferred from homology"/>
<dbReference type="GO" id="GO:0005739">
    <property type="term" value="C:mitochondrion"/>
    <property type="evidence" value="ECO:0007669"/>
    <property type="project" value="UniProtKB-SubCell"/>
</dbReference>
<comment type="subcellular location">
    <subcellularLocation>
        <location evidence="1">Mitochondrion</location>
    </subcellularLocation>
</comment>
<dbReference type="PANTHER" id="PTHR44889">
    <property type="entry name" value="INACTIVE HYDROXYSTEROID DEHYDROGENASE-LIKE PROTEIN 1"/>
    <property type="match status" value="1"/>
</dbReference>
<name>A0A9J6BXS1_POLVA</name>
<evidence type="ECO:0000256" key="1">
    <source>
        <dbReference type="ARBA" id="ARBA00004173"/>
    </source>
</evidence>